<proteinExistence type="predicted"/>
<dbReference type="Gene3D" id="3.40.50.1000">
    <property type="entry name" value="HAD superfamily/HAD-like"/>
    <property type="match status" value="1"/>
</dbReference>
<evidence type="ECO:0000313" key="2">
    <source>
        <dbReference type="Proteomes" id="UP000183975"/>
    </source>
</evidence>
<sequence length="270" mass="29695">MAYRMVFSDMDGTLLKSASELSEKNIEMVGKAVDQGVEFVICTGRGVYGVERFLEKLHLLGRPGYVICQNGAAVYNLENMEMVLKHSFSSDDLRPVVEAARAEGVEVYLYDDRTFLAEKVTPQVEAYCRVMHADMRILPDGLEYEGYFTKCLLSGSYEQLDAVRKRVEPIIAGKLNHFFSGPQYLEFVKTGVSKGEALRETAEKAGVPLGEVIAIGDSENDLSMIQAAGLGVAVANAQEHVKAAADYVTETTCEQDAVADVLQRFVLGEQ</sequence>
<dbReference type="GO" id="GO:0005829">
    <property type="term" value="C:cytosol"/>
    <property type="evidence" value="ECO:0007669"/>
    <property type="project" value="TreeGrafter"/>
</dbReference>
<name>A0A1M6L8K1_9FIRM</name>
<dbReference type="GO" id="GO:0016791">
    <property type="term" value="F:phosphatase activity"/>
    <property type="evidence" value="ECO:0007669"/>
    <property type="project" value="TreeGrafter"/>
</dbReference>
<dbReference type="NCBIfam" id="TIGR01484">
    <property type="entry name" value="HAD-SF-IIB"/>
    <property type="match status" value="1"/>
</dbReference>
<dbReference type="GO" id="GO:0000287">
    <property type="term" value="F:magnesium ion binding"/>
    <property type="evidence" value="ECO:0007669"/>
    <property type="project" value="TreeGrafter"/>
</dbReference>
<dbReference type="OrthoDB" id="9781413at2"/>
<dbReference type="InterPro" id="IPR000150">
    <property type="entry name" value="Cof"/>
</dbReference>
<organism evidence="1 2">
    <name type="scientific">Anaerotignum lactatifermentans DSM 14214</name>
    <dbReference type="NCBI Taxonomy" id="1121323"/>
    <lineage>
        <taxon>Bacteria</taxon>
        <taxon>Bacillati</taxon>
        <taxon>Bacillota</taxon>
        <taxon>Clostridia</taxon>
        <taxon>Lachnospirales</taxon>
        <taxon>Anaerotignaceae</taxon>
        <taxon>Anaerotignum</taxon>
    </lineage>
</organism>
<dbReference type="PANTHER" id="PTHR10000:SF8">
    <property type="entry name" value="HAD SUPERFAMILY HYDROLASE-LIKE, TYPE 3"/>
    <property type="match status" value="1"/>
</dbReference>
<dbReference type="Pfam" id="PF08282">
    <property type="entry name" value="Hydrolase_3"/>
    <property type="match status" value="1"/>
</dbReference>
<dbReference type="SFLD" id="SFLDG01140">
    <property type="entry name" value="C2.B:_Phosphomannomutase_and_P"/>
    <property type="match status" value="1"/>
</dbReference>
<evidence type="ECO:0000313" key="1">
    <source>
        <dbReference type="EMBL" id="SHJ67516.1"/>
    </source>
</evidence>
<dbReference type="PANTHER" id="PTHR10000">
    <property type="entry name" value="PHOSPHOSERINE PHOSPHATASE"/>
    <property type="match status" value="1"/>
</dbReference>
<dbReference type="RefSeq" id="WP_072848378.1">
    <property type="nucleotide sequence ID" value="NZ_FRAH01000004.1"/>
</dbReference>
<dbReference type="AlphaFoldDB" id="A0A1M6L8K1"/>
<dbReference type="SUPFAM" id="SSF56784">
    <property type="entry name" value="HAD-like"/>
    <property type="match status" value="1"/>
</dbReference>
<evidence type="ECO:0008006" key="3">
    <source>
        <dbReference type="Google" id="ProtNLM"/>
    </source>
</evidence>
<keyword evidence="2" id="KW-1185">Reference proteome</keyword>
<dbReference type="NCBIfam" id="TIGR00099">
    <property type="entry name" value="Cof-subfamily"/>
    <property type="match status" value="1"/>
</dbReference>
<reference evidence="1 2" key="1">
    <citation type="submission" date="2016-11" db="EMBL/GenBank/DDBJ databases">
        <authorList>
            <person name="Jaros S."/>
            <person name="Januszkiewicz K."/>
            <person name="Wedrychowicz H."/>
        </authorList>
    </citation>
    <scope>NUCLEOTIDE SEQUENCE [LARGE SCALE GENOMIC DNA]</scope>
    <source>
        <strain evidence="1 2">DSM 14214</strain>
    </source>
</reference>
<gene>
    <name evidence="1" type="ORF">SAMN02745138_00309</name>
</gene>
<dbReference type="InterPro" id="IPR036412">
    <property type="entry name" value="HAD-like_sf"/>
</dbReference>
<dbReference type="EMBL" id="FRAH01000004">
    <property type="protein sequence ID" value="SHJ67516.1"/>
    <property type="molecule type" value="Genomic_DNA"/>
</dbReference>
<dbReference type="Proteomes" id="UP000183975">
    <property type="component" value="Unassembled WGS sequence"/>
</dbReference>
<dbReference type="CDD" id="cd07516">
    <property type="entry name" value="HAD_Pase"/>
    <property type="match status" value="1"/>
</dbReference>
<dbReference type="InterPro" id="IPR006379">
    <property type="entry name" value="HAD-SF_hydro_IIB"/>
</dbReference>
<dbReference type="InterPro" id="IPR023214">
    <property type="entry name" value="HAD_sf"/>
</dbReference>
<dbReference type="SFLD" id="SFLDS00003">
    <property type="entry name" value="Haloacid_Dehalogenase"/>
    <property type="match status" value="1"/>
</dbReference>
<dbReference type="SFLD" id="SFLDG01144">
    <property type="entry name" value="C2.B.4:_PGP_Like"/>
    <property type="match status" value="1"/>
</dbReference>
<protein>
    <recommendedName>
        <fullName evidence="3">Haloacid dehalogenase-like hydrolase</fullName>
    </recommendedName>
</protein>
<dbReference type="Gene3D" id="3.30.1240.10">
    <property type="match status" value="1"/>
</dbReference>
<accession>A0A1M6L8K1</accession>